<dbReference type="SMART" id="SM00490">
    <property type="entry name" value="HELICc"/>
    <property type="match status" value="1"/>
</dbReference>
<evidence type="ECO:0000313" key="3">
    <source>
        <dbReference type="Proteomes" id="UP001521222"/>
    </source>
</evidence>
<dbReference type="SUPFAM" id="SSF52540">
    <property type="entry name" value="P-loop containing nucleoside triphosphate hydrolases"/>
    <property type="match status" value="1"/>
</dbReference>
<keyword evidence="3" id="KW-1185">Reference proteome</keyword>
<dbReference type="InterPro" id="IPR027417">
    <property type="entry name" value="P-loop_NTPase"/>
</dbReference>
<name>A0ABR3R273_9PLEO</name>
<gene>
    <name evidence="2" type="ORF">SLS59_007209</name>
</gene>
<sequence>MSDGKIAQSKAAQDTLSLFVLRRDFDTHLPSRPDVTIGSALPPKHHFTVERIFTPSDQRTYDNQFARWQQRLFTSHRNAAGQNVPAVNARSQRASQMIEFFPLIGHLHFESPAEKRPKDEAYGDGNNHLDEKYNRDRESFFYEKSPMYKEFQAISYEKGKASRLRWLLSKIQHFTDELVDAEGRPLDFANMSPTNIAAEFVKRSPKLQAMLSLHMDWCLLRNEKMIFWFNTPILQVLAQEVLEALGYNLFSVYSHNTLEERMRIQRHWNNPETVNRVLLASALVFGTGFNLQKDSRAACLVDTPDSDNREKQIIGRQYRGGQDLPVMFFRLTVRGAHSVVRFQ</sequence>
<dbReference type="Gene3D" id="3.40.50.300">
    <property type="entry name" value="P-loop containing nucleotide triphosphate hydrolases"/>
    <property type="match status" value="1"/>
</dbReference>
<organism evidence="2 3">
    <name type="scientific">Nothophoma quercina</name>
    <dbReference type="NCBI Taxonomy" id="749835"/>
    <lineage>
        <taxon>Eukaryota</taxon>
        <taxon>Fungi</taxon>
        <taxon>Dikarya</taxon>
        <taxon>Ascomycota</taxon>
        <taxon>Pezizomycotina</taxon>
        <taxon>Dothideomycetes</taxon>
        <taxon>Pleosporomycetidae</taxon>
        <taxon>Pleosporales</taxon>
        <taxon>Pleosporineae</taxon>
        <taxon>Didymellaceae</taxon>
        <taxon>Nothophoma</taxon>
    </lineage>
</organism>
<evidence type="ECO:0000259" key="1">
    <source>
        <dbReference type="SMART" id="SM00490"/>
    </source>
</evidence>
<accession>A0ABR3R273</accession>
<reference evidence="2 3" key="1">
    <citation type="submission" date="2024-02" db="EMBL/GenBank/DDBJ databases">
        <title>De novo assembly and annotation of 12 fungi associated with fruit tree decline syndrome in Ontario, Canada.</title>
        <authorList>
            <person name="Sulman M."/>
            <person name="Ellouze W."/>
            <person name="Ilyukhin E."/>
        </authorList>
    </citation>
    <scope>NUCLEOTIDE SEQUENCE [LARGE SCALE GENOMIC DNA]</scope>
    <source>
        <strain evidence="2 3">M97-236</strain>
    </source>
</reference>
<dbReference type="InterPro" id="IPR001650">
    <property type="entry name" value="Helicase_C-like"/>
</dbReference>
<feature type="domain" description="Helicase C-terminal" evidence="1">
    <location>
        <begin position="236"/>
        <end position="321"/>
    </location>
</feature>
<comment type="caution">
    <text evidence="2">The sequence shown here is derived from an EMBL/GenBank/DDBJ whole genome shotgun (WGS) entry which is preliminary data.</text>
</comment>
<protein>
    <recommendedName>
        <fullName evidence="1">Helicase C-terminal domain-containing protein</fullName>
    </recommendedName>
</protein>
<evidence type="ECO:0000313" key="2">
    <source>
        <dbReference type="EMBL" id="KAL1598199.1"/>
    </source>
</evidence>
<dbReference type="Proteomes" id="UP001521222">
    <property type="component" value="Unassembled WGS sequence"/>
</dbReference>
<proteinExistence type="predicted"/>
<dbReference type="EMBL" id="JAKIXB020000024">
    <property type="protein sequence ID" value="KAL1598199.1"/>
    <property type="molecule type" value="Genomic_DNA"/>
</dbReference>